<evidence type="ECO:0000256" key="3">
    <source>
        <dbReference type="ARBA" id="ARBA00004496"/>
    </source>
</evidence>
<dbReference type="EMBL" id="JARGDH010000003">
    <property type="protein sequence ID" value="KAL0273696.1"/>
    <property type="molecule type" value="Genomic_DNA"/>
</dbReference>
<evidence type="ECO:0000256" key="2">
    <source>
        <dbReference type="ARBA" id="ARBA00004240"/>
    </source>
</evidence>
<dbReference type="PANTHER" id="PTHR21422">
    <property type="entry name" value="RAB3 GTPASE-ACTIVATING PROTEIN CATALYTIC SUBUNIT"/>
    <property type="match status" value="1"/>
</dbReference>
<evidence type="ECO:0000256" key="1">
    <source>
        <dbReference type="ARBA" id="ARBA00004222"/>
    </source>
</evidence>
<reference evidence="12" key="1">
    <citation type="journal article" date="2024" name="Gigascience">
        <title>Chromosome-level genome of the poultry shaft louse Menopon gallinae provides insight into the host-switching and adaptive evolution of parasitic lice.</title>
        <authorList>
            <person name="Xu Y."/>
            <person name="Ma L."/>
            <person name="Liu S."/>
            <person name="Liang Y."/>
            <person name="Liu Q."/>
            <person name="He Z."/>
            <person name="Tian L."/>
            <person name="Duan Y."/>
            <person name="Cai W."/>
            <person name="Li H."/>
            <person name="Song F."/>
        </authorList>
    </citation>
    <scope>NUCLEOTIDE SEQUENCE</scope>
    <source>
        <strain evidence="12">Cailab_2023a</strain>
    </source>
</reference>
<proteinExistence type="inferred from homology"/>
<gene>
    <name evidence="12" type="ORF">PYX00_006317</name>
</gene>
<evidence type="ECO:0000256" key="4">
    <source>
        <dbReference type="ARBA" id="ARBA00008856"/>
    </source>
</evidence>
<evidence type="ECO:0000256" key="5">
    <source>
        <dbReference type="ARBA" id="ARBA00015817"/>
    </source>
</evidence>
<evidence type="ECO:0000313" key="12">
    <source>
        <dbReference type="EMBL" id="KAL0273696.1"/>
    </source>
</evidence>
<dbReference type="InterPro" id="IPR045698">
    <property type="entry name" value="Rab3GAP1_C"/>
</dbReference>
<feature type="domain" description="Rab3GAP catalytic subunit conserved" evidence="10">
    <location>
        <begin position="2"/>
        <end position="151"/>
    </location>
</feature>
<keyword evidence="7" id="KW-0963">Cytoplasm</keyword>
<accession>A0AAW2HVP1</accession>
<dbReference type="PANTHER" id="PTHR21422:SF9">
    <property type="entry name" value="RAB3 GTPASE-ACTIVATING PROTEIN CATALYTIC SUBUNIT"/>
    <property type="match status" value="1"/>
</dbReference>
<evidence type="ECO:0000256" key="6">
    <source>
        <dbReference type="ARBA" id="ARBA00022468"/>
    </source>
</evidence>
<evidence type="ECO:0000256" key="7">
    <source>
        <dbReference type="ARBA" id="ARBA00022490"/>
    </source>
</evidence>
<evidence type="ECO:0000259" key="11">
    <source>
        <dbReference type="Pfam" id="PF19533"/>
    </source>
</evidence>
<dbReference type="GO" id="GO:0005783">
    <property type="term" value="C:endoplasmic reticulum"/>
    <property type="evidence" value="ECO:0007669"/>
    <property type="project" value="UniProtKB-SubCell"/>
</dbReference>
<evidence type="ECO:0000259" key="10">
    <source>
        <dbReference type="Pfam" id="PF13890"/>
    </source>
</evidence>
<dbReference type="InterPro" id="IPR045700">
    <property type="entry name" value="Rab3GAP1"/>
</dbReference>
<organism evidence="12">
    <name type="scientific">Menopon gallinae</name>
    <name type="common">poultry shaft louse</name>
    <dbReference type="NCBI Taxonomy" id="328185"/>
    <lineage>
        <taxon>Eukaryota</taxon>
        <taxon>Metazoa</taxon>
        <taxon>Ecdysozoa</taxon>
        <taxon>Arthropoda</taxon>
        <taxon>Hexapoda</taxon>
        <taxon>Insecta</taxon>
        <taxon>Pterygota</taxon>
        <taxon>Neoptera</taxon>
        <taxon>Paraneoptera</taxon>
        <taxon>Psocodea</taxon>
        <taxon>Troctomorpha</taxon>
        <taxon>Phthiraptera</taxon>
        <taxon>Amblycera</taxon>
        <taxon>Menoponidae</taxon>
        <taxon>Menopon</taxon>
    </lineage>
</organism>
<dbReference type="Pfam" id="PF13890">
    <property type="entry name" value="Rab3-GTPase_cat"/>
    <property type="match status" value="1"/>
</dbReference>
<keyword evidence="8" id="KW-0256">Endoplasmic reticulum</keyword>
<keyword evidence="9" id="KW-0333">Golgi apparatus</keyword>
<feature type="domain" description="Rab3GAP catalytic subunit C-terminal" evidence="11">
    <location>
        <begin position="162"/>
        <end position="290"/>
    </location>
</feature>
<dbReference type="GO" id="GO:0005096">
    <property type="term" value="F:GTPase activator activity"/>
    <property type="evidence" value="ECO:0007669"/>
    <property type="project" value="UniProtKB-KW"/>
</dbReference>
<protein>
    <recommendedName>
        <fullName evidence="5">Rab3 GTPase-activating protein catalytic subunit</fullName>
    </recommendedName>
</protein>
<dbReference type="InterPro" id="IPR026147">
    <property type="entry name" value="Rab3GAP1_conserved"/>
</dbReference>
<comment type="caution">
    <text evidence="12">The sequence shown here is derived from an EMBL/GenBank/DDBJ whole genome shotgun (WGS) entry which is preliminary data.</text>
</comment>
<evidence type="ECO:0000256" key="8">
    <source>
        <dbReference type="ARBA" id="ARBA00022824"/>
    </source>
</evidence>
<name>A0AAW2HVP1_9NEOP</name>
<comment type="similarity">
    <text evidence="4">Belongs to the Rab3-GAP catalytic subunit family.</text>
</comment>
<dbReference type="Pfam" id="PF19533">
    <property type="entry name" value="Rab3-GAP_cat_C"/>
    <property type="match status" value="1"/>
</dbReference>
<sequence length="324" mass="37005">MGRLSRHGELRLLQTGEYLYIPKTQDPIPKTEDQLEEDAEVLLQLGTDAHGSELRARLMSASLLSDMEAFKAANPGCILADFIRWYSPRDWVEDEGTNEFGQPNGHLSNRMQIPGNTWLEVWEIAKPTPTKWQKRLFDDTRECEKVLDFLEQQKPDGFIQLLLPVLSACVTQKIIEESASYDLSGVSEIIAKLIKKIERLQRSSNIPGERYKELINDIFGIEMLLDQAKSLNLKLVVPTVKEDCQQNNSEEYKSFIRNLLLWGETEVPGGPRSGIRAIIRSYFEDATKVTFVVTCYYPPTQGRTTVRYAIHSRWTNSNRTLPAP</sequence>
<keyword evidence="6" id="KW-0343">GTPase activation</keyword>
<evidence type="ECO:0000256" key="9">
    <source>
        <dbReference type="ARBA" id="ARBA00023034"/>
    </source>
</evidence>
<comment type="subcellular location">
    <subcellularLocation>
        <location evidence="3">Cytoplasm</location>
    </subcellularLocation>
    <subcellularLocation>
        <location evidence="2">Endoplasmic reticulum</location>
    </subcellularLocation>
    <subcellularLocation>
        <location evidence="1">Golgi apparatus</location>
        <location evidence="1">cis-Golgi network</location>
    </subcellularLocation>
</comment>
<dbReference type="AlphaFoldDB" id="A0AAW2HVP1"/>
<dbReference type="GO" id="GO:0005794">
    <property type="term" value="C:Golgi apparatus"/>
    <property type="evidence" value="ECO:0007669"/>
    <property type="project" value="UniProtKB-SubCell"/>
</dbReference>